<dbReference type="SUPFAM" id="SSF74653">
    <property type="entry name" value="TolA/TonB C-terminal domain"/>
    <property type="match status" value="1"/>
</dbReference>
<dbReference type="Pfam" id="PF03544">
    <property type="entry name" value="TonB_C"/>
    <property type="match status" value="1"/>
</dbReference>
<reference evidence="4" key="1">
    <citation type="submission" date="2018-05" db="EMBL/GenBank/DDBJ databases">
        <authorList>
            <person name="Lanie J.A."/>
            <person name="Ng W.-L."/>
            <person name="Kazmierczak K.M."/>
            <person name="Andrzejewski T.M."/>
            <person name="Davidsen T.M."/>
            <person name="Wayne K.J."/>
            <person name="Tettelin H."/>
            <person name="Glass J.I."/>
            <person name="Rusch D."/>
            <person name="Podicherti R."/>
            <person name="Tsui H.-C.T."/>
            <person name="Winkler M.E."/>
        </authorList>
    </citation>
    <scope>NUCLEOTIDE SEQUENCE</scope>
</reference>
<feature type="region of interest" description="Disordered" evidence="1">
    <location>
        <begin position="140"/>
        <end position="201"/>
    </location>
</feature>
<dbReference type="GO" id="GO:0055085">
    <property type="term" value="P:transmembrane transport"/>
    <property type="evidence" value="ECO:0007669"/>
    <property type="project" value="InterPro"/>
</dbReference>
<dbReference type="EMBL" id="UINC01018130">
    <property type="protein sequence ID" value="SVA75859.1"/>
    <property type="molecule type" value="Genomic_DNA"/>
</dbReference>
<accession>A0A381YFM1</accession>
<gene>
    <name evidence="4" type="ORF">METZ01_LOCUS128713</name>
</gene>
<keyword evidence="2" id="KW-0812">Transmembrane</keyword>
<keyword evidence="2" id="KW-0472">Membrane</keyword>
<keyword evidence="2" id="KW-1133">Transmembrane helix</keyword>
<proteinExistence type="predicted"/>
<evidence type="ECO:0000259" key="3">
    <source>
        <dbReference type="Pfam" id="PF03544"/>
    </source>
</evidence>
<feature type="transmembrane region" description="Helical" evidence="2">
    <location>
        <begin position="25"/>
        <end position="48"/>
    </location>
</feature>
<feature type="compositionally biased region" description="Acidic residues" evidence="1">
    <location>
        <begin position="150"/>
        <end position="160"/>
    </location>
</feature>
<dbReference type="InterPro" id="IPR037682">
    <property type="entry name" value="TonB_C"/>
</dbReference>
<evidence type="ECO:0000256" key="2">
    <source>
        <dbReference type="SAM" id="Phobius"/>
    </source>
</evidence>
<sequence length="361" mass="39794">MYFDLESSRPDTPTVDGAMSRREGLLVSLLAHVVLLLAIWIVPTLPFVQEAIKRRTEDMVRRQEQQLALQRQQEQEERRIVFVEPLFDILSPTPPEQGFLSDEDRVARAPERALEPENPLPFARGNSFARVVAPELLEVPRGDGLASDPAEGEDVGEEESVAAASSEANTDSAEASDQDESKRELDGSEDIGILEFPEGPNEVARAATSTPEVGETRAAPPLAGGSLGDAIRNIERFIDQESFNNPSGGEGEFGPSIQFNTMGVEFGPWIRRFIAQIKRNWMLPQAAMTFKGHSVLTFNVHKNGALTDVTVLEPSIYSSFNSSARNALLSSNPTQPLPQEYPVNTAFFTVTFYYNEPIPGY</sequence>
<evidence type="ECO:0000256" key="1">
    <source>
        <dbReference type="SAM" id="MobiDB-lite"/>
    </source>
</evidence>
<evidence type="ECO:0000313" key="4">
    <source>
        <dbReference type="EMBL" id="SVA75859.1"/>
    </source>
</evidence>
<feature type="domain" description="TonB C-terminal" evidence="3">
    <location>
        <begin position="288"/>
        <end position="355"/>
    </location>
</feature>
<dbReference type="Gene3D" id="3.30.1150.10">
    <property type="match status" value="1"/>
</dbReference>
<protein>
    <recommendedName>
        <fullName evidence="3">TonB C-terminal domain-containing protein</fullName>
    </recommendedName>
</protein>
<name>A0A381YFM1_9ZZZZ</name>
<dbReference type="AlphaFoldDB" id="A0A381YFM1"/>
<organism evidence="4">
    <name type="scientific">marine metagenome</name>
    <dbReference type="NCBI Taxonomy" id="408172"/>
    <lineage>
        <taxon>unclassified sequences</taxon>
        <taxon>metagenomes</taxon>
        <taxon>ecological metagenomes</taxon>
    </lineage>
</organism>